<dbReference type="EMBL" id="CP059894">
    <property type="protein sequence ID" value="QNJ96115.1"/>
    <property type="molecule type" value="Genomic_DNA"/>
</dbReference>
<dbReference type="PANTHER" id="PTHR47470:SF1">
    <property type="entry name" value="FAD-DEPENDENT OXIDOREDUCTASE 2 FAD BINDING DOMAIN-CONTAINING PROTEIN"/>
    <property type="match status" value="1"/>
</dbReference>
<evidence type="ECO:0000313" key="6">
    <source>
        <dbReference type="EMBL" id="QNJ96115.1"/>
    </source>
</evidence>
<reference evidence="6 7" key="1">
    <citation type="submission" date="2020-07" db="EMBL/GenBank/DDBJ databases">
        <title>Draft genome sequence of four isobutane-metabolizing strains capable of cometabolically degrading diverse ether contaminants.</title>
        <authorList>
            <person name="Chen W."/>
            <person name="Faulkner N."/>
            <person name="Smith C."/>
            <person name="Hyman M."/>
        </authorList>
    </citation>
    <scope>NUCLEOTIDE SEQUENCE [LARGE SCALE GENOMIC DNA]</scope>
    <source>
        <strain evidence="6 7">2A</strain>
    </source>
</reference>
<comment type="cofactor">
    <cofactor evidence="1">
        <name>FAD</name>
        <dbReference type="ChEBI" id="CHEBI:57692"/>
    </cofactor>
</comment>
<evidence type="ECO:0000313" key="7">
    <source>
        <dbReference type="Proteomes" id="UP000515498"/>
    </source>
</evidence>
<dbReference type="PANTHER" id="PTHR47470">
    <property type="entry name" value="CHOLESTEROL OXIDASE"/>
    <property type="match status" value="1"/>
</dbReference>
<organism evidence="6 7">
    <name type="scientific">Mycolicibacterium fluoranthenivorans</name>
    <dbReference type="NCBI Taxonomy" id="258505"/>
    <lineage>
        <taxon>Bacteria</taxon>
        <taxon>Bacillati</taxon>
        <taxon>Actinomycetota</taxon>
        <taxon>Actinomycetes</taxon>
        <taxon>Mycobacteriales</taxon>
        <taxon>Mycobacteriaceae</taxon>
        <taxon>Mycolicibacterium</taxon>
    </lineage>
</organism>
<comment type="similarity">
    <text evidence="2">Belongs to the GMC oxidoreductase family.</text>
</comment>
<sequence length="366" mass="41314">MVIETRTATAPEIRLRAAPGYTVPEPETVWFKALDGHWLNFKHLPPAPERAVDRGPVILVHGAGVRANLLCPPTTLTLPAMLSAAGFDVWMLNWRSSIDLRPIEWNLDDAAVLDYPVAVKVILQQTKRDTLKAFIHCQGSCSFLMSMVAGKLPQVSTVVANSSGLHPLVPWPARIKLPIAMFALAPFVDWFDPQYGLYAPRFWPKVMDWIVRSFHHECSNAVCKHASFVYGFGFPTMWNHDNLDDETHEWLKGEFGAVPVKVFRQIARCVAKGRLVSMGDYPEEVLPREFAERNPKLDTTFHLITGADNRTFRPAAMKKTAWFLNSFSGSDRHSFHEFPGYGHMDIFVGKNAHNDVYPYIIAKLSE</sequence>
<dbReference type="Gene3D" id="3.40.50.1820">
    <property type="entry name" value="alpha/beta hydrolase"/>
    <property type="match status" value="1"/>
</dbReference>
<proteinExistence type="inferred from homology"/>
<dbReference type="AlphaFoldDB" id="A0A7G8PP49"/>
<name>A0A7G8PP49_9MYCO</name>
<evidence type="ECO:0000256" key="4">
    <source>
        <dbReference type="ARBA" id="ARBA00022827"/>
    </source>
</evidence>
<accession>A0A7G8PP49</accession>
<evidence type="ECO:0000256" key="5">
    <source>
        <dbReference type="ARBA" id="ARBA00023002"/>
    </source>
</evidence>
<dbReference type="GO" id="GO:0016491">
    <property type="term" value="F:oxidoreductase activity"/>
    <property type="evidence" value="ECO:0007669"/>
    <property type="project" value="UniProtKB-KW"/>
</dbReference>
<dbReference type="KEGG" id="mflu:HZU40_14490"/>
<dbReference type="InterPro" id="IPR029058">
    <property type="entry name" value="AB_hydrolase_fold"/>
</dbReference>
<dbReference type="Proteomes" id="UP000515498">
    <property type="component" value="Chromosome"/>
</dbReference>
<dbReference type="SUPFAM" id="SSF53474">
    <property type="entry name" value="alpha/beta-Hydrolases"/>
    <property type="match status" value="1"/>
</dbReference>
<evidence type="ECO:0000256" key="1">
    <source>
        <dbReference type="ARBA" id="ARBA00001974"/>
    </source>
</evidence>
<keyword evidence="3" id="KW-0285">Flavoprotein</keyword>
<protein>
    <recommendedName>
        <fullName evidence="8">Esterase</fullName>
    </recommendedName>
</protein>
<gene>
    <name evidence="6" type="ORF">HZU40_14490</name>
</gene>
<keyword evidence="5" id="KW-0560">Oxidoreductase</keyword>
<evidence type="ECO:0008006" key="8">
    <source>
        <dbReference type="Google" id="ProtNLM"/>
    </source>
</evidence>
<evidence type="ECO:0000256" key="3">
    <source>
        <dbReference type="ARBA" id="ARBA00022630"/>
    </source>
</evidence>
<dbReference type="InterPro" id="IPR052542">
    <property type="entry name" value="Cholesterol_Oxidase"/>
</dbReference>
<evidence type="ECO:0000256" key="2">
    <source>
        <dbReference type="ARBA" id="ARBA00010790"/>
    </source>
</evidence>
<keyword evidence="4" id="KW-0274">FAD</keyword>